<dbReference type="EMBL" id="JAULSX010000003">
    <property type="protein sequence ID" value="KAK3495262.1"/>
    <property type="molecule type" value="Genomic_DNA"/>
</dbReference>
<evidence type="ECO:0000313" key="3">
    <source>
        <dbReference type="Proteomes" id="UP001285908"/>
    </source>
</evidence>
<dbReference type="Proteomes" id="UP001285908">
    <property type="component" value="Unassembled WGS sequence"/>
</dbReference>
<feature type="compositionally biased region" description="Basic and acidic residues" evidence="1">
    <location>
        <begin position="108"/>
        <end position="123"/>
    </location>
</feature>
<evidence type="ECO:0000313" key="2">
    <source>
        <dbReference type="EMBL" id="KAK3495262.1"/>
    </source>
</evidence>
<dbReference type="AlphaFoldDB" id="A0AAJ0IAZ7"/>
<feature type="compositionally biased region" description="Low complexity" evidence="1">
    <location>
        <begin position="296"/>
        <end position="328"/>
    </location>
</feature>
<feature type="compositionally biased region" description="Low complexity" evidence="1">
    <location>
        <begin position="200"/>
        <end position="238"/>
    </location>
</feature>
<gene>
    <name evidence="2" type="ORF">B0T23DRAFT_404016</name>
</gene>
<dbReference type="GeneID" id="87876462"/>
<feature type="region of interest" description="Disordered" evidence="1">
    <location>
        <begin position="53"/>
        <end position="336"/>
    </location>
</feature>
<evidence type="ECO:0000256" key="1">
    <source>
        <dbReference type="SAM" id="MobiDB-lite"/>
    </source>
</evidence>
<feature type="compositionally biased region" description="Polar residues" evidence="1">
    <location>
        <begin position="93"/>
        <end position="106"/>
    </location>
</feature>
<comment type="caution">
    <text evidence="2">The sequence shown here is derived from an EMBL/GenBank/DDBJ whole genome shotgun (WGS) entry which is preliminary data.</text>
</comment>
<feature type="compositionally biased region" description="Polar residues" evidence="1">
    <location>
        <begin position="154"/>
        <end position="164"/>
    </location>
</feature>
<feature type="compositionally biased region" description="Polar residues" evidence="1">
    <location>
        <begin position="248"/>
        <end position="262"/>
    </location>
</feature>
<dbReference type="RefSeq" id="XP_062694691.1">
    <property type="nucleotide sequence ID" value="XM_062838840.1"/>
</dbReference>
<feature type="compositionally biased region" description="Low complexity" evidence="1">
    <location>
        <begin position="58"/>
        <end position="71"/>
    </location>
</feature>
<keyword evidence="3" id="KW-1185">Reference proteome</keyword>
<organism evidence="2 3">
    <name type="scientific">Neurospora hispaniola</name>
    <dbReference type="NCBI Taxonomy" id="588809"/>
    <lineage>
        <taxon>Eukaryota</taxon>
        <taxon>Fungi</taxon>
        <taxon>Dikarya</taxon>
        <taxon>Ascomycota</taxon>
        <taxon>Pezizomycotina</taxon>
        <taxon>Sordariomycetes</taxon>
        <taxon>Sordariomycetidae</taxon>
        <taxon>Sordariales</taxon>
        <taxon>Sordariaceae</taxon>
        <taxon>Neurospora</taxon>
    </lineage>
</organism>
<accession>A0AAJ0IAZ7</accession>
<proteinExistence type="predicted"/>
<reference evidence="2 3" key="1">
    <citation type="journal article" date="2023" name="Mol. Phylogenet. Evol.">
        <title>Genome-scale phylogeny and comparative genomics of the fungal order Sordariales.</title>
        <authorList>
            <person name="Hensen N."/>
            <person name="Bonometti L."/>
            <person name="Westerberg I."/>
            <person name="Brannstrom I.O."/>
            <person name="Guillou S."/>
            <person name="Cros-Aarteil S."/>
            <person name="Calhoun S."/>
            <person name="Haridas S."/>
            <person name="Kuo A."/>
            <person name="Mondo S."/>
            <person name="Pangilinan J."/>
            <person name="Riley R."/>
            <person name="LaButti K."/>
            <person name="Andreopoulos B."/>
            <person name="Lipzen A."/>
            <person name="Chen C."/>
            <person name="Yan M."/>
            <person name="Daum C."/>
            <person name="Ng V."/>
            <person name="Clum A."/>
            <person name="Steindorff A."/>
            <person name="Ohm R.A."/>
            <person name="Martin F."/>
            <person name="Silar P."/>
            <person name="Natvig D.O."/>
            <person name="Lalanne C."/>
            <person name="Gautier V."/>
            <person name="Ament-Velasquez S.L."/>
            <person name="Kruys A."/>
            <person name="Hutchinson M.I."/>
            <person name="Powell A.J."/>
            <person name="Barry K."/>
            <person name="Miller A.N."/>
            <person name="Grigoriev I.V."/>
            <person name="Debuchy R."/>
            <person name="Gladieux P."/>
            <person name="Hiltunen Thoren M."/>
            <person name="Johannesson H."/>
        </authorList>
    </citation>
    <scope>NUCLEOTIDE SEQUENCE [LARGE SCALE GENOMIC DNA]</scope>
    <source>
        <strain evidence="2 3">FGSC 10403</strain>
    </source>
</reference>
<sequence length="336" mass="36257">MSVEIRSRPRKKGLSFVPSAVVHPIFTHASPHFYIPATTKATMGLPLYRSPSSEALRRQAANNAASQQQQPDPRRARSGAPPPPLRREDAQRLFSQTPSEAATGTQERPIDLTRRSLEVEAPRRPAPPSRSEAPLPSTEDEESDTMASAVLSRYSRTSFNSSELATPAEEEELRLPDYGTPELDWSTPEIEAASTPPRPEAQASAPAAPQQPQQRQQQQEAGPAQAASRQEQQRQASGSGRGGFVQVVVSQDSGLAQVQVQGSGEGQTIPPSLRLPPLPRPSDATIRRARRQRMGQSGTATQNTSSTASQRSRSGGSSGSRSAAQSSRVRNGRSEY</sequence>
<name>A0AAJ0IAZ7_9PEZI</name>
<protein>
    <submittedName>
        <fullName evidence="2">Uncharacterized protein</fullName>
    </submittedName>
</protein>